<dbReference type="PANTHER" id="PTHR46162:SF40">
    <property type="entry name" value="TRAF-LIKE FAMILY PROTEIN"/>
    <property type="match status" value="1"/>
</dbReference>
<comment type="caution">
    <text evidence="2">The sequence shown here is derived from an EMBL/GenBank/DDBJ whole genome shotgun (WGS) entry which is preliminary data.</text>
</comment>
<evidence type="ECO:0000313" key="3">
    <source>
        <dbReference type="Proteomes" id="UP000265566"/>
    </source>
</evidence>
<evidence type="ECO:0000313" key="2">
    <source>
        <dbReference type="EMBL" id="RHN38587.1"/>
    </source>
</evidence>
<dbReference type="OrthoDB" id="192247at2759"/>
<gene>
    <name evidence="2" type="ORF">MtrunA17_Chr8g0334821</name>
</gene>
<dbReference type="GO" id="GO:0004843">
    <property type="term" value="F:cysteine-type deubiquitinase activity"/>
    <property type="evidence" value="ECO:0007669"/>
    <property type="project" value="UniProtKB-EC"/>
</dbReference>
<dbReference type="SMART" id="SM00061">
    <property type="entry name" value="MATH"/>
    <property type="match status" value="3"/>
</dbReference>
<feature type="domain" description="MATH" evidence="1">
    <location>
        <begin position="33"/>
        <end position="168"/>
    </location>
</feature>
<accession>A0A396GIL6</accession>
<dbReference type="Proteomes" id="UP000265566">
    <property type="component" value="Chromosome 8"/>
</dbReference>
<dbReference type="Gene3D" id="2.60.210.10">
    <property type="entry name" value="Apoptosis, Tumor Necrosis Factor Receptor Associated Protein 2, Chain A"/>
    <property type="match status" value="3"/>
</dbReference>
<dbReference type="EMBL" id="PSQE01000008">
    <property type="protein sequence ID" value="RHN38587.1"/>
    <property type="molecule type" value="Genomic_DNA"/>
</dbReference>
<proteinExistence type="predicted"/>
<dbReference type="PANTHER" id="PTHR46162">
    <property type="entry name" value="TRAF-LIKE FAMILY PROTEIN"/>
    <property type="match status" value="1"/>
</dbReference>
<dbReference type="AlphaFoldDB" id="A0A396GIL6"/>
<dbReference type="InterPro" id="IPR008974">
    <property type="entry name" value="TRAF-like"/>
</dbReference>
<dbReference type="EC" id="3.4.19.12" evidence="2"/>
<dbReference type="Gramene" id="rna44542">
    <property type="protein sequence ID" value="RHN38587.1"/>
    <property type="gene ID" value="gene44542"/>
</dbReference>
<dbReference type="PROSITE" id="PS50144">
    <property type="entry name" value="MATH"/>
    <property type="match status" value="3"/>
</dbReference>
<sequence length="485" mass="55161">MPLSDLETVCIREPTSSARCGVGISRSKRDLAPADYLFKIESYSLSMDTKMEKYESNAFQAGGHTWKLVLYPSGNSKRNGKGHVSLYLAIADTEKLSRGWEVYVNFKLFVLDYNCNNYLTIQDADGVVRKFNEMKSEWGFDQLISLEVLFDPCNGYLVEDSCVFGAEVLVIGHSAKSESLSMAVNTLPVKPPIGPPVEPPTYGSLTWRLQNLLTWAASDVVISKTFTVGDREWNLQVTPKGDSADGIRGKYLSLFLQLTDCERFPSNTTVNASFKLKILDQLHNQHYEKTENSSFCASHKQRGYSKFISLSELYEVKNGYFKDDDIILEVEILKMAIIMEPLAYENFTWKLENLSKFDWLKRNHSGPERHWKFEVHTKGVEAVSKKKGVDTDSIVGKYLALFVNLSETKKFQSNRTINLTLKCKILDQLRNKYYEKTENYSLLISDTQWLLSNVISLSELNLAENGYIKDDAIIMEVEISNISMV</sequence>
<name>A0A396GIL6_MEDTR</name>
<feature type="domain" description="MATH" evidence="1">
    <location>
        <begin position="202"/>
        <end position="332"/>
    </location>
</feature>
<organism evidence="2 3">
    <name type="scientific">Medicago truncatula</name>
    <name type="common">Barrel medic</name>
    <name type="synonym">Medicago tribuloides</name>
    <dbReference type="NCBI Taxonomy" id="3880"/>
    <lineage>
        <taxon>Eukaryota</taxon>
        <taxon>Viridiplantae</taxon>
        <taxon>Streptophyta</taxon>
        <taxon>Embryophyta</taxon>
        <taxon>Tracheophyta</taxon>
        <taxon>Spermatophyta</taxon>
        <taxon>Magnoliopsida</taxon>
        <taxon>eudicotyledons</taxon>
        <taxon>Gunneridae</taxon>
        <taxon>Pentapetalae</taxon>
        <taxon>rosids</taxon>
        <taxon>fabids</taxon>
        <taxon>Fabales</taxon>
        <taxon>Fabaceae</taxon>
        <taxon>Papilionoideae</taxon>
        <taxon>50 kb inversion clade</taxon>
        <taxon>NPAAA clade</taxon>
        <taxon>Hologalegina</taxon>
        <taxon>IRL clade</taxon>
        <taxon>Trifolieae</taxon>
        <taxon>Medicago</taxon>
    </lineage>
</organism>
<reference evidence="3" key="1">
    <citation type="journal article" date="2018" name="Nat. Plants">
        <title>Whole-genome landscape of Medicago truncatula symbiotic genes.</title>
        <authorList>
            <person name="Pecrix Y."/>
            <person name="Staton S.E."/>
            <person name="Sallet E."/>
            <person name="Lelandais-Briere C."/>
            <person name="Moreau S."/>
            <person name="Carrere S."/>
            <person name="Blein T."/>
            <person name="Jardinaud M.F."/>
            <person name="Latrasse D."/>
            <person name="Zouine M."/>
            <person name="Zahm M."/>
            <person name="Kreplak J."/>
            <person name="Mayjonade B."/>
            <person name="Satge C."/>
            <person name="Perez M."/>
            <person name="Cauet S."/>
            <person name="Marande W."/>
            <person name="Chantry-Darmon C."/>
            <person name="Lopez-Roques C."/>
            <person name="Bouchez O."/>
            <person name="Berard A."/>
            <person name="Debelle F."/>
            <person name="Munos S."/>
            <person name="Bendahmane A."/>
            <person name="Berges H."/>
            <person name="Niebel A."/>
            <person name="Buitink J."/>
            <person name="Frugier F."/>
            <person name="Benhamed M."/>
            <person name="Crespi M."/>
            <person name="Gouzy J."/>
            <person name="Gamas P."/>
        </authorList>
    </citation>
    <scope>NUCLEOTIDE SEQUENCE [LARGE SCALE GENOMIC DNA]</scope>
    <source>
        <strain evidence="3">cv. Jemalong A17</strain>
    </source>
</reference>
<dbReference type="SUPFAM" id="SSF49599">
    <property type="entry name" value="TRAF domain-like"/>
    <property type="match status" value="3"/>
</dbReference>
<evidence type="ECO:0000259" key="1">
    <source>
        <dbReference type="PROSITE" id="PS50144"/>
    </source>
</evidence>
<dbReference type="OMA" id="AYENFTW"/>
<dbReference type="Pfam" id="PF22486">
    <property type="entry name" value="MATH_2"/>
    <property type="match status" value="3"/>
</dbReference>
<keyword evidence="2" id="KW-0378">Hydrolase</keyword>
<protein>
    <submittedName>
        <fullName evidence="2">Putative ubiquitinyl hydrolase 1</fullName>
        <ecNumber evidence="2">3.4.19.12</ecNumber>
    </submittedName>
</protein>
<dbReference type="InterPro" id="IPR002083">
    <property type="entry name" value="MATH/TRAF_dom"/>
</dbReference>
<dbReference type="CDD" id="cd00121">
    <property type="entry name" value="MATH"/>
    <property type="match status" value="3"/>
</dbReference>
<feature type="domain" description="MATH" evidence="1">
    <location>
        <begin position="344"/>
        <end position="479"/>
    </location>
</feature>